<evidence type="ECO:0000313" key="3">
    <source>
        <dbReference type="EnsemblPlants" id="Kaladp0099s0121.1.v1.1"/>
    </source>
</evidence>
<name>A0A7N1A4T9_KALFE</name>
<proteinExistence type="predicted"/>
<dbReference type="Proteomes" id="UP000594263">
    <property type="component" value="Unplaced"/>
</dbReference>
<dbReference type="EnsemblPlants" id="Kaladp0099s0121.1.v1.1">
    <property type="protein sequence ID" value="Kaladp0099s0121.1.v1.1"/>
    <property type="gene ID" value="Kaladp0099s0121.v1.1"/>
</dbReference>
<sequence>MTMAVLTAVKLNLGFQSLSSIKPRIPVVLNRRSFYIPGTSSLSRFNKLATWPAKKSLPTPSASNSDPSTGEKSLQGKETGNSNVTEKALQGPPLATIVAGALVFFLVCWVVGSIITLLISPIVNLLTSK</sequence>
<keyword evidence="2" id="KW-0812">Transmembrane</keyword>
<dbReference type="AlphaFoldDB" id="A0A7N1A4T9"/>
<feature type="compositionally biased region" description="Polar residues" evidence="1">
    <location>
        <begin position="58"/>
        <end position="85"/>
    </location>
</feature>
<accession>A0A7N1A4T9</accession>
<evidence type="ECO:0000313" key="4">
    <source>
        <dbReference type="Proteomes" id="UP000594263"/>
    </source>
</evidence>
<feature type="region of interest" description="Disordered" evidence="1">
    <location>
        <begin position="54"/>
        <end position="86"/>
    </location>
</feature>
<keyword evidence="2" id="KW-1133">Transmembrane helix</keyword>
<keyword evidence="2" id="KW-0472">Membrane</keyword>
<organism evidence="3 4">
    <name type="scientific">Kalanchoe fedtschenkoi</name>
    <name type="common">Lavender scallops</name>
    <name type="synonym">South American air plant</name>
    <dbReference type="NCBI Taxonomy" id="63787"/>
    <lineage>
        <taxon>Eukaryota</taxon>
        <taxon>Viridiplantae</taxon>
        <taxon>Streptophyta</taxon>
        <taxon>Embryophyta</taxon>
        <taxon>Tracheophyta</taxon>
        <taxon>Spermatophyta</taxon>
        <taxon>Magnoliopsida</taxon>
        <taxon>eudicotyledons</taxon>
        <taxon>Gunneridae</taxon>
        <taxon>Pentapetalae</taxon>
        <taxon>Saxifragales</taxon>
        <taxon>Crassulaceae</taxon>
        <taxon>Kalanchoe</taxon>
    </lineage>
</organism>
<evidence type="ECO:0000256" key="2">
    <source>
        <dbReference type="SAM" id="Phobius"/>
    </source>
</evidence>
<feature type="transmembrane region" description="Helical" evidence="2">
    <location>
        <begin position="94"/>
        <end position="119"/>
    </location>
</feature>
<keyword evidence="4" id="KW-1185">Reference proteome</keyword>
<evidence type="ECO:0000256" key="1">
    <source>
        <dbReference type="SAM" id="MobiDB-lite"/>
    </source>
</evidence>
<protein>
    <submittedName>
        <fullName evidence="3">Uncharacterized protein</fullName>
    </submittedName>
</protein>
<dbReference type="Gramene" id="Kaladp0099s0121.1.v1.1">
    <property type="protein sequence ID" value="Kaladp0099s0121.1.v1.1"/>
    <property type="gene ID" value="Kaladp0099s0121.v1.1"/>
</dbReference>
<reference evidence="3" key="1">
    <citation type="submission" date="2021-01" db="UniProtKB">
        <authorList>
            <consortium name="EnsemblPlants"/>
        </authorList>
    </citation>
    <scope>IDENTIFICATION</scope>
</reference>